<sequence>MPCEDLIQFDIESVTTNIVNEYSMLQFINQQNYDEIKRKYSVNFPEYFSGNYDDFKLARNELTRLFIAAGYSSQQGSSYRRTLSASSAEAYGRCLAENSHKPLSAWVSKSTDNKIAINVRNGLNEDIDIQVVGATPLNPINLLHSAGTQMFMFDYDASNDFMVGFNGISRHNKTTDTALIQLDKVRHFEVRTTRKELTATFTCGAGCHGNREGCRIWTDAVFIADQDYYLLYETRKVVRTEVIGGPGLMNYELQWITDPDAGKKPRRYIAHPCNMNGNSVDTQGIILGTCSIIAERQYIVEVAPT</sequence>
<gene>
    <name evidence="1" type="ORF">HH212_24845</name>
</gene>
<protein>
    <submittedName>
        <fullName evidence="1">Uncharacterized protein</fullName>
    </submittedName>
</protein>
<dbReference type="AlphaFoldDB" id="A0A7Z2W143"/>
<dbReference type="RefSeq" id="WP_170204916.1">
    <property type="nucleotide sequence ID" value="NZ_CP051685.1"/>
</dbReference>
<dbReference type="EMBL" id="CP051685">
    <property type="protein sequence ID" value="QJE02835.1"/>
    <property type="molecule type" value="Genomic_DNA"/>
</dbReference>
<dbReference type="KEGG" id="mfy:HH212_24845"/>
<keyword evidence="2" id="KW-1185">Reference proteome</keyword>
<evidence type="ECO:0000313" key="2">
    <source>
        <dbReference type="Proteomes" id="UP000502415"/>
    </source>
</evidence>
<dbReference type="Proteomes" id="UP000502415">
    <property type="component" value="Chromosome"/>
</dbReference>
<accession>A0A7Z2W143</accession>
<reference evidence="1 2" key="1">
    <citation type="submission" date="2020-04" db="EMBL/GenBank/DDBJ databases">
        <title>Genome sequencing of novel species.</title>
        <authorList>
            <person name="Heo J."/>
            <person name="Kim S.-J."/>
            <person name="Kim J.-S."/>
            <person name="Hong S.-B."/>
            <person name="Kwon S.-W."/>
        </authorList>
    </citation>
    <scope>NUCLEOTIDE SEQUENCE [LARGE SCALE GENOMIC DNA]</scope>
    <source>
        <strain evidence="1 2">GN2-R2</strain>
    </source>
</reference>
<organism evidence="1 2">
    <name type="scientific">Massilia forsythiae</name>
    <dbReference type="NCBI Taxonomy" id="2728020"/>
    <lineage>
        <taxon>Bacteria</taxon>
        <taxon>Pseudomonadati</taxon>
        <taxon>Pseudomonadota</taxon>
        <taxon>Betaproteobacteria</taxon>
        <taxon>Burkholderiales</taxon>
        <taxon>Oxalobacteraceae</taxon>
        <taxon>Telluria group</taxon>
        <taxon>Massilia</taxon>
    </lineage>
</organism>
<evidence type="ECO:0000313" key="1">
    <source>
        <dbReference type="EMBL" id="QJE02835.1"/>
    </source>
</evidence>
<name>A0A7Z2W143_9BURK</name>
<proteinExistence type="predicted"/>